<evidence type="ECO:0000256" key="1">
    <source>
        <dbReference type="SAM" id="MobiDB-lite"/>
    </source>
</evidence>
<feature type="non-terminal residue" evidence="2">
    <location>
        <position position="1"/>
    </location>
</feature>
<evidence type="ECO:0000313" key="3">
    <source>
        <dbReference type="Proteomes" id="UP000019140"/>
    </source>
</evidence>
<dbReference type="InterPro" id="IPR023825">
    <property type="entry name" value="CRISPR-assoc_RAMP_BGP1436"/>
</dbReference>
<dbReference type="Proteomes" id="UP000019140">
    <property type="component" value="Unassembled WGS sequence"/>
</dbReference>
<accession>W4M137</accession>
<dbReference type="EMBL" id="AZHX01001441">
    <property type="protein sequence ID" value="ETX03377.1"/>
    <property type="molecule type" value="Genomic_DNA"/>
</dbReference>
<gene>
    <name evidence="2" type="ORF">ETSY2_33640</name>
</gene>
<evidence type="ECO:0008006" key="4">
    <source>
        <dbReference type="Google" id="ProtNLM"/>
    </source>
</evidence>
<keyword evidence="3" id="KW-1185">Reference proteome</keyword>
<dbReference type="PATRIC" id="fig|1429439.4.peg.5700"/>
<name>W4M137_9BACT</name>
<dbReference type="HOGENOM" id="CLU_559642_0_0_7"/>
<dbReference type="NCBIfam" id="TIGR03986">
    <property type="entry name" value="TIGR03986 family CRISPR-associated RAMP protein"/>
    <property type="match status" value="1"/>
</dbReference>
<reference evidence="2 3" key="1">
    <citation type="journal article" date="2014" name="Nature">
        <title>An environmental bacterial taxon with a large and distinct metabolic repertoire.</title>
        <authorList>
            <person name="Wilson M.C."/>
            <person name="Mori T."/>
            <person name="Ruckert C."/>
            <person name="Uria A.R."/>
            <person name="Helf M.J."/>
            <person name="Takada K."/>
            <person name="Gernert C."/>
            <person name="Steffens U.A."/>
            <person name="Heycke N."/>
            <person name="Schmitt S."/>
            <person name="Rinke C."/>
            <person name="Helfrich E.J."/>
            <person name="Brachmann A.O."/>
            <person name="Gurgui C."/>
            <person name="Wakimoto T."/>
            <person name="Kracht M."/>
            <person name="Crusemann M."/>
            <person name="Hentschel U."/>
            <person name="Abe I."/>
            <person name="Matsunaga S."/>
            <person name="Kalinowski J."/>
            <person name="Takeyama H."/>
            <person name="Piel J."/>
        </authorList>
    </citation>
    <scope>NUCLEOTIDE SEQUENCE [LARGE SCALE GENOMIC DNA]</scope>
    <source>
        <strain evidence="3">TSY2</strain>
    </source>
</reference>
<comment type="caution">
    <text evidence="2">The sequence shown here is derived from an EMBL/GenBank/DDBJ whole genome shotgun (WGS) entry which is preliminary data.</text>
</comment>
<evidence type="ECO:0000313" key="2">
    <source>
        <dbReference type="EMBL" id="ETX03377.1"/>
    </source>
</evidence>
<dbReference type="AlphaFoldDB" id="W4M137"/>
<feature type="region of interest" description="Disordered" evidence="1">
    <location>
        <begin position="76"/>
        <end position="98"/>
    </location>
</feature>
<organism evidence="2 3">
    <name type="scientific">Candidatus Entotheonella gemina</name>
    <dbReference type="NCBI Taxonomy" id="1429439"/>
    <lineage>
        <taxon>Bacteria</taxon>
        <taxon>Pseudomonadati</taxon>
        <taxon>Nitrospinota/Tectimicrobiota group</taxon>
        <taxon>Candidatus Tectimicrobiota</taxon>
        <taxon>Candidatus Entotheonellia</taxon>
        <taxon>Candidatus Entotheonellales</taxon>
        <taxon>Candidatus Entotheonellaceae</taxon>
        <taxon>Candidatus Entotheonella</taxon>
    </lineage>
</organism>
<proteinExistence type="predicted"/>
<sequence>AKPISQADYDRLPPHEQVDYTRGILRVLGIEGRTKEIPDRKKHEIFISYPTAVEHSPTYAAEEAIQQFERLAAERTSSDPDLPFHLKGAQRNSDPQKDTVELRSGDVVFFKPDESQPHRVAEVSISSIWRRRAGGTSHDFFRGISKEKLPFNPERAGLSMAEQLFGFVEQPNAEDPNRDAQALASRLRFSFGHLAPGQDATPEPETTLKILDSPKPPSPALYFKWHRQRKTPVLKAKLDPKWHAPQGRKFYLHHRNINQRPWETRVKEHEDKNLKQKSRVTPLPSGLDFYFHIDFENLSERELGLLCYAIRPAPDFRHKLGMGKPLGLGQVRMDPVGLFYIDRIQRYRATSLFDAPRYHGAWLADDAQVDQWPDPYRVERDMSQQVNDESHRSTFPAFFTLRDAHRAMMESKYADILRALELLGDPAHVKDQVHYPQIDGIHGAEMELESFRWFVANDIGSEAQHRQLEPLQANTSRLPSLPRHRWGG</sequence>
<protein>
    <recommendedName>
        <fullName evidence="4">CRISPR-associated protein</fullName>
    </recommendedName>
</protein>